<protein>
    <recommendedName>
        <fullName evidence="3">NACHT domain-containing protein</fullName>
    </recommendedName>
</protein>
<proteinExistence type="predicted"/>
<dbReference type="RefSeq" id="XP_040665446.1">
    <property type="nucleotide sequence ID" value="XM_040815540.1"/>
</dbReference>
<organism evidence="4 5">
    <name type="scientific">Aspergillus versicolor CBS 583.65</name>
    <dbReference type="NCBI Taxonomy" id="1036611"/>
    <lineage>
        <taxon>Eukaryota</taxon>
        <taxon>Fungi</taxon>
        <taxon>Dikarya</taxon>
        <taxon>Ascomycota</taxon>
        <taxon>Pezizomycotina</taxon>
        <taxon>Eurotiomycetes</taxon>
        <taxon>Eurotiomycetidae</taxon>
        <taxon>Eurotiales</taxon>
        <taxon>Aspergillaceae</taxon>
        <taxon>Aspergillus</taxon>
        <taxon>Aspergillus subgen. Nidulantes</taxon>
    </lineage>
</organism>
<reference evidence="5" key="1">
    <citation type="journal article" date="2017" name="Genome Biol.">
        <title>Comparative genomics reveals high biological diversity and specific adaptations in the industrially and medically important fungal genus Aspergillus.</title>
        <authorList>
            <person name="de Vries R.P."/>
            <person name="Riley R."/>
            <person name="Wiebenga A."/>
            <person name="Aguilar-Osorio G."/>
            <person name="Amillis S."/>
            <person name="Uchima C.A."/>
            <person name="Anderluh G."/>
            <person name="Asadollahi M."/>
            <person name="Askin M."/>
            <person name="Barry K."/>
            <person name="Battaglia E."/>
            <person name="Bayram O."/>
            <person name="Benocci T."/>
            <person name="Braus-Stromeyer S.A."/>
            <person name="Caldana C."/>
            <person name="Canovas D."/>
            <person name="Cerqueira G.C."/>
            <person name="Chen F."/>
            <person name="Chen W."/>
            <person name="Choi C."/>
            <person name="Clum A."/>
            <person name="Dos Santos R.A."/>
            <person name="Damasio A.R."/>
            <person name="Diallinas G."/>
            <person name="Emri T."/>
            <person name="Fekete E."/>
            <person name="Flipphi M."/>
            <person name="Freyberg S."/>
            <person name="Gallo A."/>
            <person name="Gournas C."/>
            <person name="Habgood R."/>
            <person name="Hainaut M."/>
            <person name="Harispe M.L."/>
            <person name="Henrissat B."/>
            <person name="Hilden K.S."/>
            <person name="Hope R."/>
            <person name="Hossain A."/>
            <person name="Karabika E."/>
            <person name="Karaffa L."/>
            <person name="Karanyi Z."/>
            <person name="Krasevec N."/>
            <person name="Kuo A."/>
            <person name="Kusch H."/>
            <person name="LaButti K."/>
            <person name="Lagendijk E.L."/>
            <person name="Lapidus A."/>
            <person name="Levasseur A."/>
            <person name="Lindquist E."/>
            <person name="Lipzen A."/>
            <person name="Logrieco A.F."/>
            <person name="MacCabe A."/>
            <person name="Maekelae M.R."/>
            <person name="Malavazi I."/>
            <person name="Melin P."/>
            <person name="Meyer V."/>
            <person name="Mielnichuk N."/>
            <person name="Miskei M."/>
            <person name="Molnar A.P."/>
            <person name="Mule G."/>
            <person name="Ngan C.Y."/>
            <person name="Orejas M."/>
            <person name="Orosz E."/>
            <person name="Ouedraogo J.P."/>
            <person name="Overkamp K.M."/>
            <person name="Park H.-S."/>
            <person name="Perrone G."/>
            <person name="Piumi F."/>
            <person name="Punt P.J."/>
            <person name="Ram A.F."/>
            <person name="Ramon A."/>
            <person name="Rauscher S."/>
            <person name="Record E."/>
            <person name="Riano-Pachon D.M."/>
            <person name="Robert V."/>
            <person name="Roehrig J."/>
            <person name="Ruller R."/>
            <person name="Salamov A."/>
            <person name="Salih N.S."/>
            <person name="Samson R.A."/>
            <person name="Sandor E."/>
            <person name="Sanguinetti M."/>
            <person name="Schuetze T."/>
            <person name="Sepcic K."/>
            <person name="Shelest E."/>
            <person name="Sherlock G."/>
            <person name="Sophianopoulou V."/>
            <person name="Squina F.M."/>
            <person name="Sun H."/>
            <person name="Susca A."/>
            <person name="Todd R.B."/>
            <person name="Tsang A."/>
            <person name="Unkles S.E."/>
            <person name="van de Wiele N."/>
            <person name="van Rossen-Uffink D."/>
            <person name="Oliveira J.V."/>
            <person name="Vesth T.C."/>
            <person name="Visser J."/>
            <person name="Yu J.-H."/>
            <person name="Zhou M."/>
            <person name="Andersen M.R."/>
            <person name="Archer D.B."/>
            <person name="Baker S.E."/>
            <person name="Benoit I."/>
            <person name="Brakhage A.A."/>
            <person name="Braus G.H."/>
            <person name="Fischer R."/>
            <person name="Frisvad J.C."/>
            <person name="Goldman G.H."/>
            <person name="Houbraken J."/>
            <person name="Oakley B."/>
            <person name="Pocsi I."/>
            <person name="Scazzocchio C."/>
            <person name="Seiboth B."/>
            <person name="vanKuyk P.A."/>
            <person name="Wortman J."/>
            <person name="Dyer P.S."/>
            <person name="Grigoriev I.V."/>
        </authorList>
    </citation>
    <scope>NUCLEOTIDE SEQUENCE [LARGE SCALE GENOMIC DNA]</scope>
    <source>
        <strain evidence="5">CBS 583.65</strain>
    </source>
</reference>
<dbReference type="InterPro" id="IPR011990">
    <property type="entry name" value="TPR-like_helical_dom_sf"/>
</dbReference>
<dbReference type="PROSITE" id="PS50837">
    <property type="entry name" value="NACHT"/>
    <property type="match status" value="1"/>
</dbReference>
<dbReference type="PANTHER" id="PTHR10039:SF17">
    <property type="entry name" value="FUNGAL STAND N-TERMINAL GOODBYE DOMAIN-CONTAINING PROTEIN-RELATED"/>
    <property type="match status" value="1"/>
</dbReference>
<keyword evidence="5" id="KW-1185">Reference proteome</keyword>
<dbReference type="Gene3D" id="3.40.50.300">
    <property type="entry name" value="P-loop containing nucleotide triphosphate hydrolases"/>
    <property type="match status" value="1"/>
</dbReference>
<feature type="domain" description="NACHT" evidence="3">
    <location>
        <begin position="284"/>
        <end position="424"/>
    </location>
</feature>
<keyword evidence="1" id="KW-0677">Repeat</keyword>
<dbReference type="OrthoDB" id="448455at2759"/>
<dbReference type="EMBL" id="KV878127">
    <property type="protein sequence ID" value="OJI99683.1"/>
    <property type="molecule type" value="Genomic_DNA"/>
</dbReference>
<dbReference type="SUPFAM" id="SSF48452">
    <property type="entry name" value="TPR-like"/>
    <property type="match status" value="1"/>
</dbReference>
<dbReference type="InterPro" id="IPR027417">
    <property type="entry name" value="P-loop_NTPase"/>
</dbReference>
<dbReference type="SUPFAM" id="SSF52540">
    <property type="entry name" value="P-loop containing nucleoside triphosphate hydrolases"/>
    <property type="match status" value="1"/>
</dbReference>
<dbReference type="InterPro" id="IPR056884">
    <property type="entry name" value="NPHP3-like_N"/>
</dbReference>
<evidence type="ECO:0000313" key="4">
    <source>
        <dbReference type="EMBL" id="OJI99683.1"/>
    </source>
</evidence>
<feature type="compositionally biased region" description="Acidic residues" evidence="2">
    <location>
        <begin position="1229"/>
        <end position="1242"/>
    </location>
</feature>
<dbReference type="Pfam" id="PF24883">
    <property type="entry name" value="NPHP3_N"/>
    <property type="match status" value="1"/>
</dbReference>
<dbReference type="Proteomes" id="UP000184073">
    <property type="component" value="Unassembled WGS sequence"/>
</dbReference>
<evidence type="ECO:0000256" key="1">
    <source>
        <dbReference type="ARBA" id="ARBA00022737"/>
    </source>
</evidence>
<sequence length="1378" mass="155792">MSRTTNPLDDKLSVLWRSACDGYARETGIALSDGDFPQIHGPEDLSRQLDAERDHFEDFRTKKRPLLHAMQAVVAPFENWGYLIAGAASAAFPPAGSIMGAMLLLVRGARRVSESFEMLTGLFHRLGHFALRLDSYRGVPLSEGMKTIIVNVLVNFLRVCAVSQNLLSRGSLRARLTKWTKNVLVEDTSISSLLGQLEELTSQEHKMVSAHGLDLTHQTLRNTAELLERDNSRADRERLDRVKKALDPVSASGRVFSAINETRMPGSGSWIEDRIRSWAQGPEPLLWIHGGPGVGKSYMASKIISDLAAEPSSPTAPIVTSFFFKSNDVDLRSVNKALRTLAWQAAVQRSAFAAHAEEFCLKEDPDNSYVVWRKLLLDSGARMCLVIDGIDEAEPEEREVLCSLLESTYTTGGPPSIRVVLLSRDSVRGVLEEHSLGWIPEIEITNSQNQDDLARYVTQKLQKTRLFRGSPDFQAEIARDICGQAEGLWEWANLVIKSVLSCRTKEQIRKVVLTMPRGISAMLQAELKRLAKELSSNELRDELSEEAMATQIHELNILLSIVTKAQKPLTVEQLDLILEAILGEEVLNLEDDLRTVYSSLFSLRSAGDEDEDDAVIVTLRHNSFYEFFSRPVGAGSIQVDLDQAEASFVFVLLYALQRNEAPISKRLLWPLKRYAQQFLPLHLSRATPEKAANLEEIQALLAALFTEEPAFNPHHWLIENVSVTRFSEYHSYPSSLPTEIAYYWWNTRDRDMANERAELVLKWLSPDTKQLLQDCARSSKVASDVCPFTVLFSNLAESFSRLWLVPKDIEDEDGLPELLSIMLFVYTQMAVAEPTSDERLTGLFSGLEPRKLLHTAQTLHLETTPIWHARLAQAMLLHQNYAAALERFQIALDEHHRKPVLSKQALSVVHRDMARTCTKVWRYKEALEHSDLAESLLDSQNRGCLDPINKLLNRAQMEQLAGLTDKAVATTNEAWKAFVEQKDEYRDRDMLHSFFWIFLQLHQTHRVQDAFDFTVSLPWTEKADLVGFLALTINLAPRLMYRVFHYALMRDDGKYIDLVSLVQARIAARETRPDNLVAAKYLLALLLFEHGLVNAGIQAWYEVISLDNPGRGIEAAQAWSASRLAAVCLSRPEVPFCVKAPLRLDEKAESGDICLGDIANAREALSGRVKRSIHLLSDDRPSNDEELRSLFRTFLVAADSDEDRNGALYLLKAWHRDCQRQTKRHRPDDDDETEASDDEDDFPSSVAQLAECSCCKREMSSICHWYFCRSCPLTALCRRCYHDIQAAASHSHPRGICDPQHEFYYTGPALRASERLPEGMMVLESSDGKRQTIRIADWKEKFSQEWRAADPVFEGGLSAWCMQALPEPQRSRWGTFFT</sequence>
<evidence type="ECO:0000256" key="2">
    <source>
        <dbReference type="SAM" id="MobiDB-lite"/>
    </source>
</evidence>
<dbReference type="Gene3D" id="1.25.40.10">
    <property type="entry name" value="Tetratricopeptide repeat domain"/>
    <property type="match status" value="1"/>
</dbReference>
<dbReference type="Pfam" id="PF17109">
    <property type="entry name" value="Goodbye"/>
    <property type="match status" value="1"/>
</dbReference>
<evidence type="ECO:0000313" key="5">
    <source>
        <dbReference type="Proteomes" id="UP000184073"/>
    </source>
</evidence>
<dbReference type="PANTHER" id="PTHR10039">
    <property type="entry name" value="AMELOGENIN"/>
    <property type="match status" value="1"/>
</dbReference>
<feature type="region of interest" description="Disordered" evidence="2">
    <location>
        <begin position="1221"/>
        <end position="1242"/>
    </location>
</feature>
<gene>
    <name evidence="4" type="ORF">ASPVEDRAFT_60598</name>
</gene>
<dbReference type="GeneID" id="63731051"/>
<dbReference type="VEuPathDB" id="FungiDB:ASPVEDRAFT_60598"/>
<accession>A0A1L9PDT1</accession>
<name>A0A1L9PDT1_ASPVE</name>
<evidence type="ECO:0000259" key="3">
    <source>
        <dbReference type="PROSITE" id="PS50837"/>
    </source>
</evidence>
<dbReference type="InterPro" id="IPR007111">
    <property type="entry name" value="NACHT_NTPase"/>
</dbReference>
<dbReference type="InterPro" id="IPR031350">
    <property type="entry name" value="Goodbye_dom"/>
</dbReference>